<dbReference type="PROSITE" id="PS50005">
    <property type="entry name" value="TPR"/>
    <property type="match status" value="1"/>
</dbReference>
<keyword evidence="2 3" id="KW-0802">TPR repeat</keyword>
<reference evidence="6 7" key="1">
    <citation type="submission" date="2019-06" db="EMBL/GenBank/DDBJ databases">
        <title>Persicimonas caeni gen. nov., sp. nov., a predatory bacterium isolated from solar saltern.</title>
        <authorList>
            <person name="Wang S."/>
        </authorList>
    </citation>
    <scope>NUCLEOTIDE SEQUENCE [LARGE SCALE GENOMIC DNA]</scope>
    <source>
        <strain evidence="6 7">YN101</strain>
    </source>
</reference>
<accession>A0A4Y6Q0A4</accession>
<dbReference type="EMBL" id="CP041186">
    <property type="protein sequence ID" value="QDG54018.1"/>
    <property type="molecule type" value="Genomic_DNA"/>
</dbReference>
<gene>
    <name evidence="6" type="ORF">FIV42_25740</name>
</gene>
<dbReference type="Pfam" id="PF13432">
    <property type="entry name" value="TPR_16"/>
    <property type="match status" value="2"/>
</dbReference>
<evidence type="ECO:0000256" key="3">
    <source>
        <dbReference type="PROSITE-ProRule" id="PRU00339"/>
    </source>
</evidence>
<dbReference type="SMART" id="SM00028">
    <property type="entry name" value="TPR"/>
    <property type="match status" value="7"/>
</dbReference>
<dbReference type="RefSeq" id="WP_141200468.1">
    <property type="nucleotide sequence ID" value="NZ_CP041186.1"/>
</dbReference>
<name>A0A4Y6Q0A4_PERCE</name>
<evidence type="ECO:0000259" key="5">
    <source>
        <dbReference type="Pfam" id="PF13485"/>
    </source>
</evidence>
<protein>
    <submittedName>
        <fullName evidence="6">Tetratricopeptide repeat protein</fullName>
    </submittedName>
</protein>
<feature type="repeat" description="TPR" evidence="3">
    <location>
        <begin position="387"/>
        <end position="420"/>
    </location>
</feature>
<dbReference type="InterPro" id="IPR011990">
    <property type="entry name" value="TPR-like_helical_dom_sf"/>
</dbReference>
<evidence type="ECO:0000313" key="6">
    <source>
        <dbReference type="EMBL" id="QDG54018.1"/>
    </source>
</evidence>
<dbReference type="Pfam" id="PF13485">
    <property type="entry name" value="Peptidase_MA_2"/>
    <property type="match status" value="1"/>
</dbReference>
<dbReference type="Proteomes" id="UP000315995">
    <property type="component" value="Chromosome"/>
</dbReference>
<dbReference type="Pfam" id="PF14559">
    <property type="entry name" value="TPR_19"/>
    <property type="match status" value="2"/>
</dbReference>
<feature type="domain" description="Peptidase MA-like" evidence="5">
    <location>
        <begin position="523"/>
        <end position="665"/>
    </location>
</feature>
<keyword evidence="7" id="KW-1185">Reference proteome</keyword>
<dbReference type="PANTHER" id="PTHR45586">
    <property type="entry name" value="TPR REPEAT-CONTAINING PROTEIN PA4667"/>
    <property type="match status" value="1"/>
</dbReference>
<evidence type="ECO:0000256" key="2">
    <source>
        <dbReference type="ARBA" id="ARBA00022803"/>
    </source>
</evidence>
<dbReference type="OrthoDB" id="240178at2"/>
<dbReference type="AlphaFoldDB" id="A0A4Y6Q0A4"/>
<evidence type="ECO:0000256" key="1">
    <source>
        <dbReference type="ARBA" id="ARBA00022737"/>
    </source>
</evidence>
<evidence type="ECO:0000313" key="7">
    <source>
        <dbReference type="Proteomes" id="UP000315995"/>
    </source>
</evidence>
<dbReference type="PANTHER" id="PTHR45586:SF1">
    <property type="entry name" value="LIPOPOLYSACCHARIDE ASSEMBLY PROTEIN B"/>
    <property type="match status" value="1"/>
</dbReference>
<dbReference type="InterPro" id="IPR019734">
    <property type="entry name" value="TPR_rpt"/>
</dbReference>
<evidence type="ECO:0000256" key="4">
    <source>
        <dbReference type="SAM" id="SignalP"/>
    </source>
</evidence>
<sequence>MPNSTRLSLSLTPVSLTASAALLLTLLVAPSAGAQTPSDNAKADAAGPSPVEAAFAKGDYERAEELSLRHDDTASLLVRARLAEYDDNLDLAARFAKSAFERGVELEDKARAKAAVGRLLKASGEWDKAETELRTYLKEHPKAHPVRLELGRLLLDRGKKAEGKAVLDQFSRFFNNGLLDTPFELRLLGEAMWELDSFDDAHYAFEKMYEKDAKYVDGLVAWSELLLSKYNMADAHRTLKEALEVNDKHPGALVAMARLEMQSKNYFDDARAYLDRAEEVAPGDPRMLTTRAELSIFDSDCPEATQIADGILQKRPKYLDAYVIKAACRYLDDDEEGFEKVKKQALAIKPDFAELYTSTADYAKLVHRYVEVVELNRQALSLETGYAPALLGLGIGLTRIGEENEGARYLQRAFNADPYNYRAYNMVELYEKTMPKYDFTAYGKFKLRTHRKQTDPLNVMVPPLVEEAMATFEKKYDFKAKEGLAVEIYPNPATFGIRSVGLPHISPHGICFGRVVIMRSPSDGNFNWRQVMWHEMAHVYHIQKAQYRVPRWFTEGLAEYETNIKDPSWIRHHDREIVLMMDEKDLPSVVELDKRFTQARSYKGILRAYHLSSLVIHFVVEEYGFEAINKMLDEFPQKRDTGKVIKAALGVDVATFDKNLEAWLRKRYSNFKNQFVVSIEAIPAVRKLEKKLSAEPKNAALRAKLAVALMREGKMDDAKSSIDHALRLDKDDATVRYLAAVLALNEGKARDAYKHGEAILDSFKDGYELRVALGHTAMMLEKPEDARVHLEAATQLYEDGTEAWMNLLKLAESQSDAKLAEKAERRLFELDQNNPLVARQRMKRMSDQEKYVAAMEAAERWVAIQPLEARAQRAVAELSLELDNPARAVEAYEVLVRALPEEKKAVLLEAAEALEAAGFADQAKKFSERAAQDGVDKAAVDDTLAN</sequence>
<keyword evidence="1" id="KW-0677">Repeat</keyword>
<proteinExistence type="predicted"/>
<dbReference type="InterPro" id="IPR039568">
    <property type="entry name" value="Peptidase_MA-like_dom"/>
</dbReference>
<accession>A0A5B8YI00</accession>
<feature type="signal peptide" evidence="4">
    <location>
        <begin position="1"/>
        <end position="34"/>
    </location>
</feature>
<organism evidence="6 7">
    <name type="scientific">Persicimonas caeni</name>
    <dbReference type="NCBI Taxonomy" id="2292766"/>
    <lineage>
        <taxon>Bacteria</taxon>
        <taxon>Deltaproteobacteria</taxon>
        <taxon>Bradymonadales</taxon>
        <taxon>Bradymonadaceae</taxon>
        <taxon>Persicimonas</taxon>
    </lineage>
</organism>
<feature type="chain" id="PRO_5030106797" evidence="4">
    <location>
        <begin position="35"/>
        <end position="946"/>
    </location>
</feature>
<keyword evidence="4" id="KW-0732">Signal</keyword>
<dbReference type="Gene3D" id="1.25.40.10">
    <property type="entry name" value="Tetratricopeptide repeat domain"/>
    <property type="match status" value="4"/>
</dbReference>
<dbReference type="SUPFAM" id="SSF48452">
    <property type="entry name" value="TPR-like"/>
    <property type="match status" value="3"/>
</dbReference>
<dbReference type="InterPro" id="IPR051012">
    <property type="entry name" value="CellSynth/LPSAsmb/PSIAsmb"/>
</dbReference>